<sequence length="56" mass="6778">MRNFQEVSVNVNEKQSEEKEINNIHHRQQRPKNNVKHEMFANIIHQKMKETTHSLP</sequence>
<organism evidence="2 3">
    <name type="scientific">Salmonella paratyphi B (strain ATCC BAA-1250 / SPB7)</name>
    <dbReference type="NCBI Taxonomy" id="1016998"/>
    <lineage>
        <taxon>Bacteria</taxon>
        <taxon>Pseudomonadati</taxon>
        <taxon>Pseudomonadota</taxon>
        <taxon>Gammaproteobacteria</taxon>
        <taxon>Enterobacterales</taxon>
        <taxon>Enterobacteriaceae</taxon>
        <taxon>Salmonella</taxon>
    </lineage>
</organism>
<protein>
    <submittedName>
        <fullName evidence="2">Uncharacterized protein</fullName>
    </submittedName>
</protein>
<gene>
    <name evidence="2" type="ordered locus">SPAB_02371</name>
</gene>
<feature type="compositionally biased region" description="Basic and acidic residues" evidence="1">
    <location>
        <begin position="14"/>
        <end position="23"/>
    </location>
</feature>
<reference evidence="2 3" key="1">
    <citation type="submission" date="2007-11" db="EMBL/GenBank/DDBJ databases">
        <authorList>
            <consortium name="The Salmonella enterica serovar Paratyphi B Genome Sequencing Project"/>
            <person name="McClelland M."/>
            <person name="Sanderson E.K."/>
            <person name="Porwollik S."/>
            <person name="Spieth J."/>
            <person name="Clifton W.S."/>
            <person name="Fulton R."/>
            <person name="Cordes M."/>
            <person name="Wollam A."/>
            <person name="Shah N."/>
            <person name="Pepin K."/>
            <person name="Bhonagiri V."/>
            <person name="Nash W."/>
            <person name="Johnson M."/>
            <person name="Thiruvilangam P."/>
            <person name="Wilson R."/>
        </authorList>
    </citation>
    <scope>NUCLEOTIDE SEQUENCE [LARGE SCALE GENOMIC DNA]</scope>
    <source>
        <strain evidence="3">ATCC BAA-1250 / SPB7</strain>
    </source>
</reference>
<dbReference type="EMBL" id="CP000886">
    <property type="protein sequence ID" value="ABX67753.1"/>
    <property type="molecule type" value="Genomic_DNA"/>
</dbReference>
<evidence type="ECO:0000313" key="3">
    <source>
        <dbReference type="Proteomes" id="UP000008556"/>
    </source>
</evidence>
<dbReference type="KEGG" id="spq:SPAB_02371"/>
<dbReference type="AlphaFoldDB" id="A0A6C6Z2D7"/>
<feature type="region of interest" description="Disordered" evidence="1">
    <location>
        <begin position="1"/>
        <end position="34"/>
    </location>
</feature>
<feature type="compositionally biased region" description="Polar residues" evidence="1">
    <location>
        <begin position="1"/>
        <end position="13"/>
    </location>
</feature>
<proteinExistence type="predicted"/>
<name>A0A6C6Z2D7_SALPB</name>
<dbReference type="Proteomes" id="UP000008556">
    <property type="component" value="Chromosome"/>
</dbReference>
<evidence type="ECO:0000313" key="2">
    <source>
        <dbReference type="EMBL" id="ABX67753.1"/>
    </source>
</evidence>
<feature type="compositionally biased region" description="Basic residues" evidence="1">
    <location>
        <begin position="24"/>
        <end position="34"/>
    </location>
</feature>
<evidence type="ECO:0000256" key="1">
    <source>
        <dbReference type="SAM" id="MobiDB-lite"/>
    </source>
</evidence>
<accession>A0A6C6Z2D7</accession>